<dbReference type="EMBL" id="CP070608">
    <property type="protein sequence ID" value="QSE97645.1"/>
    <property type="molecule type" value="Genomic_DNA"/>
</dbReference>
<sequence>MKKILLAVVFGVFATASMAQYDENALAVLDAMSAKYKKIPAYSANITSSLINETEGLNEKFSGKIAVKGEMYKLELEEQLVINNGTTVWTYLPDVNEVNIDNYNPEDDEMSPSKIYDAYKNGYKYVLLGEQNVNGVLCSEIDLIPNDRDAQFFKIKLFIAKSDNSLKSWTMFDKSGNKYKYSIKDFKQLNNAKDSDFTFNAADFPGVDIIDLR</sequence>
<gene>
    <name evidence="4" type="ORF">JR347_00735</name>
</gene>
<dbReference type="Gene3D" id="2.50.20.10">
    <property type="entry name" value="Lipoprotein localisation LolA/LolB/LppX"/>
    <property type="match status" value="1"/>
</dbReference>
<dbReference type="PANTHER" id="PTHR35869">
    <property type="entry name" value="OUTER-MEMBRANE LIPOPROTEIN CARRIER PROTEIN"/>
    <property type="match status" value="1"/>
</dbReference>
<feature type="signal peptide" evidence="2">
    <location>
        <begin position="1"/>
        <end position="21"/>
    </location>
</feature>
<proteinExistence type="predicted"/>
<keyword evidence="4" id="KW-0449">Lipoprotein</keyword>
<name>A0A975A0W9_9BACT</name>
<evidence type="ECO:0000313" key="5">
    <source>
        <dbReference type="Proteomes" id="UP000662783"/>
    </source>
</evidence>
<evidence type="ECO:0000256" key="1">
    <source>
        <dbReference type="ARBA" id="ARBA00022729"/>
    </source>
</evidence>
<dbReference type="InterPro" id="IPR004564">
    <property type="entry name" value="OM_lipoprot_carrier_LolA-like"/>
</dbReference>
<organism evidence="4 5">
    <name type="scientific">Fulvivirga lutea</name>
    <dbReference type="NCBI Taxonomy" id="2810512"/>
    <lineage>
        <taxon>Bacteria</taxon>
        <taxon>Pseudomonadati</taxon>
        <taxon>Bacteroidota</taxon>
        <taxon>Cytophagia</taxon>
        <taxon>Cytophagales</taxon>
        <taxon>Fulvivirgaceae</taxon>
        <taxon>Fulvivirga</taxon>
    </lineage>
</organism>
<dbReference type="PANTHER" id="PTHR35869:SF1">
    <property type="entry name" value="OUTER-MEMBRANE LIPOPROTEIN CARRIER PROTEIN"/>
    <property type="match status" value="1"/>
</dbReference>
<accession>A0A975A0W9</accession>
<dbReference type="AlphaFoldDB" id="A0A975A0W9"/>
<evidence type="ECO:0000256" key="2">
    <source>
        <dbReference type="SAM" id="SignalP"/>
    </source>
</evidence>
<keyword evidence="5" id="KW-1185">Reference proteome</keyword>
<dbReference type="Proteomes" id="UP000662783">
    <property type="component" value="Chromosome"/>
</dbReference>
<dbReference type="SUPFAM" id="SSF89392">
    <property type="entry name" value="Prokaryotic lipoproteins and lipoprotein localization factors"/>
    <property type="match status" value="1"/>
</dbReference>
<keyword evidence="1 2" id="KW-0732">Signal</keyword>
<feature type="chain" id="PRO_5037354484" evidence="2">
    <location>
        <begin position="22"/>
        <end position="213"/>
    </location>
</feature>
<evidence type="ECO:0000259" key="3">
    <source>
        <dbReference type="Pfam" id="PF17131"/>
    </source>
</evidence>
<feature type="domain" description="Uncharacterized protein TP-0789" evidence="3">
    <location>
        <begin position="83"/>
        <end position="190"/>
    </location>
</feature>
<dbReference type="InterPro" id="IPR029046">
    <property type="entry name" value="LolA/LolB/LppX"/>
</dbReference>
<dbReference type="KEGG" id="fuv:JR347_00735"/>
<protein>
    <submittedName>
        <fullName evidence="4">Outer membrane lipoprotein carrier protein LolA</fullName>
    </submittedName>
</protein>
<dbReference type="InterPro" id="IPR033399">
    <property type="entry name" value="TP_0789-like"/>
</dbReference>
<dbReference type="CDD" id="cd16325">
    <property type="entry name" value="LolA"/>
    <property type="match status" value="1"/>
</dbReference>
<evidence type="ECO:0000313" key="4">
    <source>
        <dbReference type="EMBL" id="QSE97645.1"/>
    </source>
</evidence>
<dbReference type="Pfam" id="PF17131">
    <property type="entry name" value="LolA_like"/>
    <property type="match status" value="1"/>
</dbReference>
<reference evidence="4" key="1">
    <citation type="submission" date="2021-02" db="EMBL/GenBank/DDBJ databases">
        <title>Fulvivirga sp. S481 isolated from sea water.</title>
        <authorList>
            <person name="Bae S.S."/>
            <person name="Baek K."/>
        </authorList>
    </citation>
    <scope>NUCLEOTIDE SEQUENCE</scope>
    <source>
        <strain evidence="4">S481</strain>
    </source>
</reference>
<dbReference type="RefSeq" id="WP_205722154.1">
    <property type="nucleotide sequence ID" value="NZ_CP070608.1"/>
</dbReference>